<dbReference type="EMBL" id="JAGFBR010000012">
    <property type="protein sequence ID" value="KAH0458351.1"/>
    <property type="molecule type" value="Genomic_DNA"/>
</dbReference>
<comment type="caution">
    <text evidence="1">The sequence shown here is derived from an EMBL/GenBank/DDBJ whole genome shotgun (WGS) entry which is preliminary data.</text>
</comment>
<dbReference type="PANTHER" id="PTHR34128:SF2">
    <property type="entry name" value="CYTOCHROME C-TYPE BIOGENESIS PROTEIN CCME HOMOLOG, MITOCHONDRIAL"/>
    <property type="match status" value="1"/>
</dbReference>
<dbReference type="GO" id="GO:0017003">
    <property type="term" value="P:protein-heme linkage"/>
    <property type="evidence" value="ECO:0007669"/>
    <property type="project" value="InterPro"/>
</dbReference>
<dbReference type="InterPro" id="IPR004329">
    <property type="entry name" value="CcmE"/>
</dbReference>
<proteinExistence type="predicted"/>
<dbReference type="PANTHER" id="PTHR34128">
    <property type="entry name" value="CYTOCHROME C-TYPE BIOGENESIS PROTEIN CCME HOMOLOG, MITOCHONDRIAL"/>
    <property type="match status" value="1"/>
</dbReference>
<evidence type="ECO:0000313" key="2">
    <source>
        <dbReference type="Proteomes" id="UP000775213"/>
    </source>
</evidence>
<dbReference type="GO" id="GO:0017004">
    <property type="term" value="P:cytochrome complex assembly"/>
    <property type="evidence" value="ECO:0007669"/>
    <property type="project" value="InterPro"/>
</dbReference>
<evidence type="ECO:0000313" key="1">
    <source>
        <dbReference type="EMBL" id="KAH0458351.1"/>
    </source>
</evidence>
<organism evidence="1 2">
    <name type="scientific">Dendrobium chrysotoxum</name>
    <name type="common">Orchid</name>
    <dbReference type="NCBI Taxonomy" id="161865"/>
    <lineage>
        <taxon>Eukaryota</taxon>
        <taxon>Viridiplantae</taxon>
        <taxon>Streptophyta</taxon>
        <taxon>Embryophyta</taxon>
        <taxon>Tracheophyta</taxon>
        <taxon>Spermatophyta</taxon>
        <taxon>Magnoliopsida</taxon>
        <taxon>Liliopsida</taxon>
        <taxon>Asparagales</taxon>
        <taxon>Orchidaceae</taxon>
        <taxon>Epidendroideae</taxon>
        <taxon>Malaxideae</taxon>
        <taxon>Dendrobiinae</taxon>
        <taxon>Dendrobium</taxon>
    </lineage>
</organism>
<dbReference type="AlphaFoldDB" id="A0AAV7GP40"/>
<name>A0AAV7GP40_DENCH</name>
<accession>A0AAV7GP40</accession>
<gene>
    <name evidence="1" type="ORF">IEQ34_013666</name>
</gene>
<dbReference type="GO" id="GO:0020037">
    <property type="term" value="F:heme binding"/>
    <property type="evidence" value="ECO:0007669"/>
    <property type="project" value="InterPro"/>
</dbReference>
<protein>
    <submittedName>
        <fullName evidence="1">Uncharacterized protein</fullName>
    </submittedName>
</protein>
<reference evidence="1 2" key="1">
    <citation type="journal article" date="2021" name="Hortic Res">
        <title>Chromosome-scale assembly of the Dendrobium chrysotoxum genome enhances the understanding of orchid evolution.</title>
        <authorList>
            <person name="Zhang Y."/>
            <person name="Zhang G.Q."/>
            <person name="Zhang D."/>
            <person name="Liu X.D."/>
            <person name="Xu X.Y."/>
            <person name="Sun W.H."/>
            <person name="Yu X."/>
            <person name="Zhu X."/>
            <person name="Wang Z.W."/>
            <person name="Zhao X."/>
            <person name="Zhong W.Y."/>
            <person name="Chen H."/>
            <person name="Yin W.L."/>
            <person name="Huang T."/>
            <person name="Niu S.C."/>
            <person name="Liu Z.J."/>
        </authorList>
    </citation>
    <scope>NUCLEOTIDE SEQUENCE [LARGE SCALE GENOMIC DNA]</scope>
    <source>
        <strain evidence="1">Lindl</strain>
    </source>
</reference>
<keyword evidence="2" id="KW-1185">Reference proteome</keyword>
<sequence>MHWRKCSPAPKPPPLDLRPFLSFIVGFIVIVLTNSQDQPLFYITPPYALTLFTSNTPKTCFGLDRLIFCRLRHPFLASSSEIEFVVTDILARFEGSLFDRFLEGHSGNRAKHDYKFVPKVVATALEKHKKKLEEEV</sequence>
<dbReference type="Proteomes" id="UP000775213">
    <property type="component" value="Unassembled WGS sequence"/>
</dbReference>